<dbReference type="RefSeq" id="XP_001742290.1">
    <property type="nucleotide sequence ID" value="XM_001742238.1"/>
</dbReference>
<dbReference type="EMBL" id="CH991543">
    <property type="protein sequence ID" value="EDQ92528.1"/>
    <property type="molecule type" value="Genomic_DNA"/>
</dbReference>
<gene>
    <name evidence="5" type="ORF">MONBRDRAFT_22273</name>
</gene>
<keyword evidence="1" id="KW-0325">Glycoprotein</keyword>
<dbReference type="Pfam" id="PF14008">
    <property type="entry name" value="Metallophos_C"/>
    <property type="match status" value="1"/>
</dbReference>
<dbReference type="InterPro" id="IPR041792">
    <property type="entry name" value="MPP_PAP"/>
</dbReference>
<feature type="domain" description="Purple acid phosphatase C-terminal" evidence="4">
    <location>
        <begin position="370"/>
        <end position="428"/>
    </location>
</feature>
<feature type="chain" id="PRO_5002744780" description="Purple acid phosphatase" evidence="2">
    <location>
        <begin position="20"/>
        <end position="465"/>
    </location>
</feature>
<proteinExistence type="predicted"/>
<dbReference type="Pfam" id="PF00149">
    <property type="entry name" value="Metallophos"/>
    <property type="match status" value="1"/>
</dbReference>
<organism evidence="5 6">
    <name type="scientific">Monosiga brevicollis</name>
    <name type="common">Choanoflagellate</name>
    <dbReference type="NCBI Taxonomy" id="81824"/>
    <lineage>
        <taxon>Eukaryota</taxon>
        <taxon>Choanoflagellata</taxon>
        <taxon>Craspedida</taxon>
        <taxon>Salpingoecidae</taxon>
        <taxon>Monosiga</taxon>
    </lineage>
</organism>
<dbReference type="AlphaFoldDB" id="A9UQ34"/>
<dbReference type="STRING" id="81824.A9UQ34"/>
<evidence type="ECO:0000313" key="5">
    <source>
        <dbReference type="EMBL" id="EDQ92528.1"/>
    </source>
</evidence>
<evidence type="ECO:0000313" key="6">
    <source>
        <dbReference type="Proteomes" id="UP000001357"/>
    </source>
</evidence>
<evidence type="ECO:0000259" key="4">
    <source>
        <dbReference type="Pfam" id="PF14008"/>
    </source>
</evidence>
<dbReference type="InParanoid" id="A9UQ34"/>
<feature type="signal peptide" evidence="2">
    <location>
        <begin position="1"/>
        <end position="19"/>
    </location>
</feature>
<dbReference type="GO" id="GO:0016787">
    <property type="term" value="F:hydrolase activity"/>
    <property type="evidence" value="ECO:0007669"/>
    <property type="project" value="InterPro"/>
</dbReference>
<dbReference type="PANTHER" id="PTHR45867:SF10">
    <property type="entry name" value="PURPLE ACID PHOSPHATASE"/>
    <property type="match status" value="1"/>
</dbReference>
<dbReference type="CDD" id="cd00839">
    <property type="entry name" value="MPP_PAPs"/>
    <property type="match status" value="1"/>
</dbReference>
<dbReference type="InterPro" id="IPR029052">
    <property type="entry name" value="Metallo-depent_PP-like"/>
</dbReference>
<dbReference type="Gene3D" id="3.60.21.10">
    <property type="match status" value="1"/>
</dbReference>
<feature type="domain" description="Calcineurin-like phosphoesterase" evidence="3">
    <location>
        <begin position="106"/>
        <end position="332"/>
    </location>
</feature>
<evidence type="ECO:0008006" key="7">
    <source>
        <dbReference type="Google" id="ProtNLM"/>
    </source>
</evidence>
<evidence type="ECO:0000259" key="3">
    <source>
        <dbReference type="Pfam" id="PF00149"/>
    </source>
</evidence>
<dbReference type="KEGG" id="mbr:MONBRDRAFT_22273"/>
<accession>A9UQ34</accession>
<dbReference type="eggNOG" id="KOG1378">
    <property type="taxonomic scope" value="Eukaryota"/>
</dbReference>
<dbReference type="OMA" id="HIYQRFF"/>
<evidence type="ECO:0000256" key="1">
    <source>
        <dbReference type="ARBA" id="ARBA00023180"/>
    </source>
</evidence>
<reference evidence="5 6" key="1">
    <citation type="journal article" date="2008" name="Nature">
        <title>The genome of the choanoflagellate Monosiga brevicollis and the origin of metazoans.</title>
        <authorList>
            <consortium name="JGI Sequencing"/>
            <person name="King N."/>
            <person name="Westbrook M.J."/>
            <person name="Young S.L."/>
            <person name="Kuo A."/>
            <person name="Abedin M."/>
            <person name="Chapman J."/>
            <person name="Fairclough S."/>
            <person name="Hellsten U."/>
            <person name="Isogai Y."/>
            <person name="Letunic I."/>
            <person name="Marr M."/>
            <person name="Pincus D."/>
            <person name="Putnam N."/>
            <person name="Rokas A."/>
            <person name="Wright K.J."/>
            <person name="Zuzow R."/>
            <person name="Dirks W."/>
            <person name="Good M."/>
            <person name="Goodstein D."/>
            <person name="Lemons D."/>
            <person name="Li W."/>
            <person name="Lyons J.B."/>
            <person name="Morris A."/>
            <person name="Nichols S."/>
            <person name="Richter D.J."/>
            <person name="Salamov A."/>
            <person name="Bork P."/>
            <person name="Lim W.A."/>
            <person name="Manning G."/>
            <person name="Miller W.T."/>
            <person name="McGinnis W."/>
            <person name="Shapiro H."/>
            <person name="Tjian R."/>
            <person name="Grigoriev I.V."/>
            <person name="Rokhsar D."/>
        </authorList>
    </citation>
    <scope>NUCLEOTIDE SEQUENCE [LARGE SCALE GENOMIC DNA]</scope>
    <source>
        <strain evidence="6">MX1 / ATCC 50154</strain>
    </source>
</reference>
<name>A9UQ34_MONBE</name>
<dbReference type="InterPro" id="IPR025733">
    <property type="entry name" value="PAPs_C"/>
</dbReference>
<keyword evidence="2" id="KW-0732">Signal</keyword>
<dbReference type="SUPFAM" id="SSF56300">
    <property type="entry name" value="Metallo-dependent phosphatases"/>
    <property type="match status" value="1"/>
</dbReference>
<dbReference type="PANTHER" id="PTHR45867">
    <property type="entry name" value="PURPLE ACID PHOSPHATASE"/>
    <property type="match status" value="1"/>
</dbReference>
<evidence type="ECO:0000256" key="2">
    <source>
        <dbReference type="SAM" id="SignalP"/>
    </source>
</evidence>
<dbReference type="InterPro" id="IPR004843">
    <property type="entry name" value="Calcineurin-like_PHP"/>
</dbReference>
<dbReference type="GeneID" id="5887401"/>
<keyword evidence="6" id="KW-1185">Reference proteome</keyword>
<protein>
    <recommendedName>
        <fullName evidence="7">Purple acid phosphatase</fullName>
    </recommendedName>
</protein>
<dbReference type="Proteomes" id="UP000001357">
    <property type="component" value="Unassembled WGS sequence"/>
</dbReference>
<sequence length="465" mass="52236">MGLAMTMMMAGWLAVGVVAVQDGKVIEQVHLSYTNTSSAKVVEWVAPTNSCQLCYNISNKPKIGSTYSAVMDQLPLNGTVSYTITCGNDTRVFDFINEPQHDNGSRIVFLADFGLDNDVSMETLLQLAAADAVDALILGGDFAYDFKDNHSAVGNAFMNTLEPFVSRKPFMPAPGNHEAHDGSFQQYTRRFEGVARNIGKHSHSNSNFYYSYDVGLIHFIAIDTEVGQLVGFFEKLDMKQVYEWYNETQASIYPFQPEEQLQWLEADLQRATANRDVVPWIIMYGHKGWHMDYQPDKHNDLKPQLVTNFTGFTRLAEQYQVDLMLCGHLHIYQRFFPLLGPAVHAPYQPPQEVERDCVDGNIYRNCRHMTTIVAGSPGDQELSVEGMCVGEDVVAPNIVGTMARCSANYGFGVLNAVNHTHLQWRWQETGPRSPLMEHLPTLPHSPEVDEIWLVQDARTASGRRA</sequence>